<evidence type="ECO:0000313" key="2">
    <source>
        <dbReference type="EMBL" id="KAL0150797.1"/>
    </source>
</evidence>
<feature type="transmembrane region" description="Helical" evidence="1">
    <location>
        <begin position="115"/>
        <end position="135"/>
    </location>
</feature>
<dbReference type="PANTHER" id="PTHR35972:SF1">
    <property type="entry name" value="SINGLE-PASS MEMBRANE AND COILED-COIL DOMAIN-CONTAINING PROTEIN 3"/>
    <property type="match status" value="1"/>
</dbReference>
<dbReference type="Pfam" id="PF15047">
    <property type="entry name" value="DUF4533"/>
    <property type="match status" value="2"/>
</dbReference>
<comment type="caution">
    <text evidence="2">The sequence shown here is derived from an EMBL/GenBank/DDBJ whole genome shotgun (WGS) entry which is preliminary data.</text>
</comment>
<evidence type="ECO:0000313" key="3">
    <source>
        <dbReference type="Proteomes" id="UP001529510"/>
    </source>
</evidence>
<dbReference type="Proteomes" id="UP001529510">
    <property type="component" value="Unassembled WGS sequence"/>
</dbReference>
<keyword evidence="1" id="KW-0812">Transmembrane</keyword>
<dbReference type="AlphaFoldDB" id="A0ABD0ML34"/>
<reference evidence="2 3" key="1">
    <citation type="submission" date="2024-05" db="EMBL/GenBank/DDBJ databases">
        <title>Genome sequencing and assembly of Indian major carp, Cirrhinus mrigala (Hamilton, 1822).</title>
        <authorList>
            <person name="Mohindra V."/>
            <person name="Chowdhury L.M."/>
            <person name="Lal K."/>
            <person name="Jena J.K."/>
        </authorList>
    </citation>
    <scope>NUCLEOTIDE SEQUENCE [LARGE SCALE GENOMIC DNA]</scope>
    <source>
        <strain evidence="2">CM1030</strain>
        <tissue evidence="2">Blood</tissue>
    </source>
</reference>
<evidence type="ECO:0000256" key="1">
    <source>
        <dbReference type="SAM" id="Phobius"/>
    </source>
</evidence>
<name>A0ABD0ML34_CIRMR</name>
<dbReference type="InterPro" id="IPR040004">
    <property type="entry name" value="SMCO3"/>
</dbReference>
<feature type="transmembrane region" description="Helical" evidence="1">
    <location>
        <begin position="155"/>
        <end position="179"/>
    </location>
</feature>
<gene>
    <name evidence="2" type="ORF">M9458_053879</name>
</gene>
<protein>
    <submittedName>
        <fullName evidence="2">Uncharacterized protein</fullName>
    </submittedName>
</protein>
<keyword evidence="1" id="KW-1133">Transmembrane helix</keyword>
<sequence>MNWSDIFYPGNPERREKLIRRNQELLNLMENNFRATNQLTETLKKHLGWSFSPITLNEKATVKENCDVIIECIHKIQAEVEKIDMQLKEKLEPTLYEKLRNEYLSVNDYQIFRNAVYNVCGVGSSASTVAVTWLIKNGTILANITSGFAKFATGFAAGVALGVVFMGIDMIVGAILGSIERNELEKALKEYDEALKEFKPASVKYQDSITEIKIQCKRFVCISLSVEATRMLSLPSFAKKDELKKEELIRSTQTLHHYVHKYFNITNRLLVIFNTHLEQSPSPAVSADESKSIEKNCTRVRDVMRLILDASEREDKHVRKSIEPALYDQIALSGVSRKVKAAVIKDLHQETLGLLGNVFGPLVTVRLANSDLGSVMPPVEQRELQSVLSLALGELVQSSARISELLCKQGNQQRSLDEAIVLVEDVLSVLKPPCDSYNDILSEVEAYVTIISENI</sequence>
<dbReference type="EMBL" id="JAMKFB020000272">
    <property type="protein sequence ID" value="KAL0150797.1"/>
    <property type="molecule type" value="Genomic_DNA"/>
</dbReference>
<accession>A0ABD0ML34</accession>
<dbReference type="InterPro" id="IPR027895">
    <property type="entry name" value="DUF4533"/>
</dbReference>
<dbReference type="PANTHER" id="PTHR35972">
    <property type="entry name" value="SINGLE-PASS MEMBRANE AND COILED-COIL DOMAIN-CONTAINING PROTEIN 3"/>
    <property type="match status" value="1"/>
</dbReference>
<keyword evidence="1" id="KW-0472">Membrane</keyword>
<proteinExistence type="predicted"/>
<keyword evidence="3" id="KW-1185">Reference proteome</keyword>
<organism evidence="2 3">
    <name type="scientific">Cirrhinus mrigala</name>
    <name type="common">Mrigala</name>
    <dbReference type="NCBI Taxonomy" id="683832"/>
    <lineage>
        <taxon>Eukaryota</taxon>
        <taxon>Metazoa</taxon>
        <taxon>Chordata</taxon>
        <taxon>Craniata</taxon>
        <taxon>Vertebrata</taxon>
        <taxon>Euteleostomi</taxon>
        <taxon>Actinopterygii</taxon>
        <taxon>Neopterygii</taxon>
        <taxon>Teleostei</taxon>
        <taxon>Ostariophysi</taxon>
        <taxon>Cypriniformes</taxon>
        <taxon>Cyprinidae</taxon>
        <taxon>Labeoninae</taxon>
        <taxon>Labeonini</taxon>
        <taxon>Cirrhinus</taxon>
    </lineage>
</organism>